<feature type="transmembrane region" description="Helical" evidence="2">
    <location>
        <begin position="257"/>
        <end position="279"/>
    </location>
</feature>
<organism evidence="3 4">
    <name type="scientific">Angomonas deanei</name>
    <dbReference type="NCBI Taxonomy" id="59799"/>
    <lineage>
        <taxon>Eukaryota</taxon>
        <taxon>Discoba</taxon>
        <taxon>Euglenozoa</taxon>
        <taxon>Kinetoplastea</taxon>
        <taxon>Metakinetoplastina</taxon>
        <taxon>Trypanosomatida</taxon>
        <taxon>Trypanosomatidae</taxon>
        <taxon>Strigomonadinae</taxon>
        <taxon>Angomonas</taxon>
    </lineage>
</organism>
<keyword evidence="2" id="KW-1133">Transmembrane helix</keyword>
<evidence type="ECO:0000256" key="2">
    <source>
        <dbReference type="SAM" id="Phobius"/>
    </source>
</evidence>
<evidence type="ECO:0000256" key="1">
    <source>
        <dbReference type="ARBA" id="ARBA00010199"/>
    </source>
</evidence>
<feature type="transmembrane region" description="Helical" evidence="2">
    <location>
        <begin position="63"/>
        <end position="84"/>
    </location>
</feature>
<dbReference type="Pfam" id="PF01554">
    <property type="entry name" value="MatE"/>
    <property type="match status" value="2"/>
</dbReference>
<feature type="transmembrane region" description="Helical" evidence="2">
    <location>
        <begin position="299"/>
        <end position="320"/>
    </location>
</feature>
<dbReference type="GO" id="GO:0042910">
    <property type="term" value="F:xenobiotic transmembrane transporter activity"/>
    <property type="evidence" value="ECO:0007669"/>
    <property type="project" value="InterPro"/>
</dbReference>
<dbReference type="AlphaFoldDB" id="A0A7G2CII0"/>
<dbReference type="EMBL" id="LR877158">
    <property type="protein sequence ID" value="CAD2219576.1"/>
    <property type="molecule type" value="Genomic_DNA"/>
</dbReference>
<name>A0A7G2CII0_9TRYP</name>
<keyword evidence="4" id="KW-1185">Reference proteome</keyword>
<evidence type="ECO:0000313" key="4">
    <source>
        <dbReference type="Proteomes" id="UP000515908"/>
    </source>
</evidence>
<proteinExistence type="inferred from homology"/>
<dbReference type="VEuPathDB" id="TriTrypDB:ADEAN_000708500"/>
<dbReference type="OrthoDB" id="2126698at2759"/>
<evidence type="ECO:0000313" key="3">
    <source>
        <dbReference type="EMBL" id="CAD2219576.1"/>
    </source>
</evidence>
<dbReference type="InterPro" id="IPR002528">
    <property type="entry name" value="MATE_fam"/>
</dbReference>
<comment type="similarity">
    <text evidence="1">Belongs to the multi antimicrobial extrusion (MATE) (TC 2.A.66.1) family.</text>
</comment>
<protein>
    <submittedName>
        <fullName evidence="3">MatE, putative</fullName>
    </submittedName>
</protein>
<keyword evidence="2" id="KW-0472">Membrane</keyword>
<feature type="transmembrane region" description="Helical" evidence="2">
    <location>
        <begin position="373"/>
        <end position="392"/>
    </location>
</feature>
<gene>
    <name evidence="3" type="ORF">ADEAN_000708500</name>
</gene>
<feature type="transmembrane region" description="Helical" evidence="2">
    <location>
        <begin position="12"/>
        <end position="42"/>
    </location>
</feature>
<keyword evidence="2" id="KW-0812">Transmembrane</keyword>
<accession>A0A7G2CII0</accession>
<feature type="transmembrane region" description="Helical" evidence="2">
    <location>
        <begin position="134"/>
        <end position="152"/>
    </location>
</feature>
<dbReference type="PANTHER" id="PTHR11206">
    <property type="entry name" value="MULTIDRUG RESISTANCE PROTEIN"/>
    <property type="match status" value="1"/>
</dbReference>
<feature type="transmembrane region" description="Helical" evidence="2">
    <location>
        <begin position="158"/>
        <end position="180"/>
    </location>
</feature>
<feature type="transmembrane region" description="Helical" evidence="2">
    <location>
        <begin position="104"/>
        <end position="122"/>
    </location>
</feature>
<sequence>MNLVTTIAGGHYLTLVQFAAVATGLSFTSLTALNIGSGFCAVMDTLATQEHGRRRNSPEILKYLFRSLWWTFAFYIPVSILYWFSEYFLVYLIHEDLVAPTAHFLKFSFLIIIPMLLVNNLLKFSQCQHVTQLGVIASLLGFLTLIPLLILFKSLEINGIILALAINRSVIVLASLFYIVRHPDLKKTWAPEEAEDGTVPSTRAHVWRLLKESFTEWGELMSFGRKSLPILAAFLADSWAFELLSLLASSLSPLASATWSVLLVIYVQFFSLFIGTAIACAIRVGTSVGQGKGLLARRYALATIVVNLTMCLVVACFLWSGGVKVLLRLLQKNASVVEEGAALTVWVGFTFIGDSMFYATQGAFRGAGLNKELLALVFFSLWGIALPLALVLTKGSGNNSRRDEVGTPGRVS</sequence>
<feature type="transmembrane region" description="Helical" evidence="2">
    <location>
        <begin position="340"/>
        <end position="361"/>
    </location>
</feature>
<dbReference type="GO" id="GO:0015297">
    <property type="term" value="F:antiporter activity"/>
    <property type="evidence" value="ECO:0007669"/>
    <property type="project" value="InterPro"/>
</dbReference>
<dbReference type="Proteomes" id="UP000515908">
    <property type="component" value="Chromosome 14"/>
</dbReference>
<dbReference type="GO" id="GO:0016020">
    <property type="term" value="C:membrane"/>
    <property type="evidence" value="ECO:0007669"/>
    <property type="project" value="InterPro"/>
</dbReference>
<reference evidence="3 4" key="1">
    <citation type="submission" date="2020-08" db="EMBL/GenBank/DDBJ databases">
        <authorList>
            <person name="Newling K."/>
            <person name="Davey J."/>
            <person name="Forrester S."/>
        </authorList>
    </citation>
    <scope>NUCLEOTIDE SEQUENCE [LARGE SCALE GENOMIC DNA]</scope>
    <source>
        <strain evidence="4">Crithidia deanei Carvalho (ATCC PRA-265)</strain>
    </source>
</reference>